<dbReference type="Pfam" id="PF16363">
    <property type="entry name" value="GDP_Man_Dehyd"/>
    <property type="match status" value="1"/>
</dbReference>
<dbReference type="PANTHER" id="PTHR43078:SF6">
    <property type="entry name" value="UDP-GLUCURONIC ACID DECARBOXYLASE 1"/>
    <property type="match status" value="1"/>
</dbReference>
<dbReference type="AlphaFoldDB" id="A0A0M2T0E0"/>
<feature type="domain" description="NAD(P)-binding" evidence="15">
    <location>
        <begin position="7"/>
        <end position="308"/>
    </location>
</feature>
<evidence type="ECO:0000256" key="9">
    <source>
        <dbReference type="ARBA" id="ARBA00022989"/>
    </source>
</evidence>
<sequence length="321" mass="35986">MLKKVIISGVAGFLGTHLAETLLEDGHLVIGIDNLISGKLENIKDIHNNGFTFIQDDVCSNDFPLNPLFKDVDQIYHLASPASPKLYQKYPFETINVNTIGTKNMLEIAKSNKASIVFTSTSEVYGDPEVHPQTEEYKGNVNTWGPRACYDEAKRLGEVLCYLYYSVYGVKVKVARIFNTYSAGLANDDGRVISNFISQALSGDAITVYGDGKQTRSFCYVSDTIRALKLLMDKDEANGELINIGNPMEYHILELAHLIKRLTDSKSPITFLPLPKDDPKMRRPDISKAKELLGWEPRISIEEGLEETIKKYKAKMRINNV</sequence>
<keyword evidence="11" id="KW-0333">Golgi apparatus</keyword>
<keyword evidence="8" id="KW-0735">Signal-anchor</keyword>
<evidence type="ECO:0000256" key="12">
    <source>
        <dbReference type="ARBA" id="ARBA00023136"/>
    </source>
</evidence>
<evidence type="ECO:0000256" key="3">
    <source>
        <dbReference type="ARBA" id="ARBA00005100"/>
    </source>
</evidence>
<accession>A0A0M2T0E0</accession>
<keyword evidence="14" id="KW-0456">Lyase</keyword>
<organism evidence="16 17">
    <name type="scientific">Mesobacillus campisalis</name>
    <dbReference type="NCBI Taxonomy" id="1408103"/>
    <lineage>
        <taxon>Bacteria</taxon>
        <taxon>Bacillati</taxon>
        <taxon>Bacillota</taxon>
        <taxon>Bacilli</taxon>
        <taxon>Bacillales</taxon>
        <taxon>Bacillaceae</taxon>
        <taxon>Mesobacillus</taxon>
    </lineage>
</organism>
<evidence type="ECO:0000256" key="5">
    <source>
        <dbReference type="ARBA" id="ARBA00012290"/>
    </source>
</evidence>
<dbReference type="FunFam" id="3.40.50.720:FF:000065">
    <property type="entry name" value="UDP-glucuronic acid decarboxylase 1"/>
    <property type="match status" value="1"/>
</dbReference>
<proteinExistence type="inferred from homology"/>
<dbReference type="UniPathway" id="UPA00796">
    <property type="reaction ID" value="UER00771"/>
</dbReference>
<name>A0A0M2T0E0_9BACI</name>
<dbReference type="Proteomes" id="UP000034166">
    <property type="component" value="Unassembled WGS sequence"/>
</dbReference>
<comment type="pathway">
    <text evidence="3">Nucleotide-sugar biosynthesis; UDP-alpha-D-xylose biosynthesis; UDP-alpha-D-xylose from UDP-alpha-D-glucuronate: step 1/1.</text>
</comment>
<evidence type="ECO:0000256" key="4">
    <source>
        <dbReference type="ARBA" id="ARBA00007505"/>
    </source>
</evidence>
<dbReference type="GO" id="GO:0048040">
    <property type="term" value="F:UDP-glucuronate decarboxylase activity"/>
    <property type="evidence" value="ECO:0007669"/>
    <property type="project" value="UniProtKB-EC"/>
</dbReference>
<evidence type="ECO:0000256" key="6">
    <source>
        <dbReference type="ARBA" id="ARBA00022692"/>
    </source>
</evidence>
<dbReference type="OrthoDB" id="9771073at2"/>
<dbReference type="PATRIC" id="fig|1408103.3.peg.194"/>
<dbReference type="CDD" id="cd05230">
    <property type="entry name" value="UGD_SDR_e"/>
    <property type="match status" value="1"/>
</dbReference>
<comment type="cofactor">
    <cofactor evidence="1">
        <name>NAD(+)</name>
        <dbReference type="ChEBI" id="CHEBI:57540"/>
    </cofactor>
</comment>
<dbReference type="GO" id="GO:0033320">
    <property type="term" value="P:UDP-D-xylose biosynthetic process"/>
    <property type="evidence" value="ECO:0007669"/>
    <property type="project" value="UniProtKB-UniPathway"/>
</dbReference>
<dbReference type="EC" id="4.1.1.35" evidence="5"/>
<dbReference type="SUPFAM" id="SSF51735">
    <property type="entry name" value="NAD(P)-binding Rossmann-fold domains"/>
    <property type="match status" value="1"/>
</dbReference>
<evidence type="ECO:0000313" key="16">
    <source>
        <dbReference type="EMBL" id="KKK39873.1"/>
    </source>
</evidence>
<keyword evidence="17" id="KW-1185">Reference proteome</keyword>
<dbReference type="GO" id="GO:0042732">
    <property type="term" value="P:D-xylose metabolic process"/>
    <property type="evidence" value="ECO:0007669"/>
    <property type="project" value="InterPro"/>
</dbReference>
<dbReference type="InterPro" id="IPR036291">
    <property type="entry name" value="NAD(P)-bd_dom_sf"/>
</dbReference>
<keyword evidence="7" id="KW-0210">Decarboxylase</keyword>
<evidence type="ECO:0000256" key="14">
    <source>
        <dbReference type="ARBA" id="ARBA00023239"/>
    </source>
</evidence>
<evidence type="ECO:0000256" key="13">
    <source>
        <dbReference type="ARBA" id="ARBA00023180"/>
    </source>
</evidence>
<reference evidence="16 17" key="1">
    <citation type="submission" date="2015-04" db="EMBL/GenBank/DDBJ databases">
        <title>Taxonomic description and genome sequence of Bacillus campisalis sp. nov., a novel member of the genus Bacillus isolated from solar saltern.</title>
        <authorList>
            <person name="Mathan Kumar R."/>
            <person name="Kaur G."/>
            <person name="Kumar A."/>
            <person name="Singh N.K."/>
            <person name="Kaur N."/>
            <person name="Kumar N."/>
            <person name="Mayilraj S."/>
        </authorList>
    </citation>
    <scope>NUCLEOTIDE SEQUENCE [LARGE SCALE GENOMIC DNA]</scope>
    <source>
        <strain evidence="16 17">SA2-6</strain>
    </source>
</reference>
<evidence type="ECO:0000256" key="8">
    <source>
        <dbReference type="ARBA" id="ARBA00022968"/>
    </source>
</evidence>
<gene>
    <name evidence="16" type="ORF">WQ57_00885</name>
</gene>
<dbReference type="GO" id="GO:0005737">
    <property type="term" value="C:cytoplasm"/>
    <property type="evidence" value="ECO:0007669"/>
    <property type="project" value="TreeGrafter"/>
</dbReference>
<evidence type="ECO:0000256" key="10">
    <source>
        <dbReference type="ARBA" id="ARBA00023027"/>
    </source>
</evidence>
<dbReference type="EMBL" id="LAYY01000001">
    <property type="protein sequence ID" value="KKK39873.1"/>
    <property type="molecule type" value="Genomic_DNA"/>
</dbReference>
<protein>
    <recommendedName>
        <fullName evidence="5">UDP-glucuronate decarboxylase</fullName>
        <ecNumber evidence="5">4.1.1.35</ecNumber>
    </recommendedName>
</protein>
<dbReference type="PANTHER" id="PTHR43078">
    <property type="entry name" value="UDP-GLUCURONIC ACID DECARBOXYLASE-RELATED"/>
    <property type="match status" value="1"/>
</dbReference>
<keyword evidence="10" id="KW-0520">NAD</keyword>
<evidence type="ECO:0000256" key="2">
    <source>
        <dbReference type="ARBA" id="ARBA00004447"/>
    </source>
</evidence>
<evidence type="ECO:0000256" key="11">
    <source>
        <dbReference type="ARBA" id="ARBA00023034"/>
    </source>
</evidence>
<dbReference type="Gene3D" id="3.40.50.720">
    <property type="entry name" value="NAD(P)-binding Rossmann-like Domain"/>
    <property type="match status" value="1"/>
</dbReference>
<keyword evidence="6" id="KW-0812">Transmembrane</keyword>
<dbReference type="InterPro" id="IPR044516">
    <property type="entry name" value="UXS-like"/>
</dbReference>
<dbReference type="InterPro" id="IPR016040">
    <property type="entry name" value="NAD(P)-bd_dom"/>
</dbReference>
<evidence type="ECO:0000313" key="17">
    <source>
        <dbReference type="Proteomes" id="UP000034166"/>
    </source>
</evidence>
<keyword evidence="9" id="KW-1133">Transmembrane helix</keyword>
<evidence type="ECO:0000256" key="7">
    <source>
        <dbReference type="ARBA" id="ARBA00022793"/>
    </source>
</evidence>
<dbReference type="GO" id="GO:0070403">
    <property type="term" value="F:NAD+ binding"/>
    <property type="evidence" value="ECO:0007669"/>
    <property type="project" value="InterPro"/>
</dbReference>
<keyword evidence="12" id="KW-0472">Membrane</keyword>
<evidence type="ECO:0000256" key="1">
    <source>
        <dbReference type="ARBA" id="ARBA00001911"/>
    </source>
</evidence>
<keyword evidence="13" id="KW-0325">Glycoprotein</keyword>
<comment type="caution">
    <text evidence="16">The sequence shown here is derived from an EMBL/GenBank/DDBJ whole genome shotgun (WGS) entry which is preliminary data.</text>
</comment>
<comment type="similarity">
    <text evidence="4">Belongs to the NAD(P)-dependent epimerase/dehydratase family. UDP-glucuronic acid decarboxylase subfamily.</text>
</comment>
<comment type="subcellular location">
    <subcellularLocation>
        <location evidence="2">Golgi apparatus</location>
        <location evidence="2">Golgi stack membrane</location>
        <topology evidence="2">Single-pass type II membrane protein</topology>
    </subcellularLocation>
</comment>
<evidence type="ECO:0000259" key="15">
    <source>
        <dbReference type="Pfam" id="PF16363"/>
    </source>
</evidence>